<dbReference type="Gene3D" id="3.30.1950.10">
    <property type="entry name" value="wza like domain"/>
    <property type="match status" value="1"/>
</dbReference>
<dbReference type="RefSeq" id="WP_264323626.1">
    <property type="nucleotide sequence ID" value="NZ_JADEXQ010000007.1"/>
</dbReference>
<dbReference type="Pfam" id="PF10531">
    <property type="entry name" value="SLBB"/>
    <property type="match status" value="1"/>
</dbReference>
<dbReference type="InterPro" id="IPR019554">
    <property type="entry name" value="Soluble_ligand-bd"/>
</dbReference>
<feature type="signal peptide" evidence="2">
    <location>
        <begin position="1"/>
        <end position="36"/>
    </location>
</feature>
<feature type="domain" description="Polysaccharide export protein N-terminal" evidence="3">
    <location>
        <begin position="77"/>
        <end position="150"/>
    </location>
</feature>
<dbReference type="PANTHER" id="PTHR33619:SF3">
    <property type="entry name" value="POLYSACCHARIDE EXPORT PROTEIN GFCE-RELATED"/>
    <property type="match status" value="1"/>
</dbReference>
<dbReference type="GO" id="GO:0015159">
    <property type="term" value="F:polysaccharide transmembrane transporter activity"/>
    <property type="evidence" value="ECO:0007669"/>
    <property type="project" value="InterPro"/>
</dbReference>
<evidence type="ECO:0000313" key="6">
    <source>
        <dbReference type="Proteomes" id="UP000625316"/>
    </source>
</evidence>
<name>A0A928Z351_9CYAN</name>
<dbReference type="Gene3D" id="3.10.560.10">
    <property type="entry name" value="Outer membrane lipoprotein wza domain like"/>
    <property type="match status" value="2"/>
</dbReference>
<evidence type="ECO:0000313" key="5">
    <source>
        <dbReference type="EMBL" id="MBE9028803.1"/>
    </source>
</evidence>
<dbReference type="Pfam" id="PF02563">
    <property type="entry name" value="Poly_export"/>
    <property type="match status" value="1"/>
</dbReference>
<reference evidence="5" key="1">
    <citation type="submission" date="2020-10" db="EMBL/GenBank/DDBJ databases">
        <authorList>
            <person name="Castelo-Branco R."/>
            <person name="Eusebio N."/>
            <person name="Adriana R."/>
            <person name="Vieira A."/>
            <person name="Brugerolle De Fraissinette N."/>
            <person name="Rezende De Castro R."/>
            <person name="Schneider M.P."/>
            <person name="Vasconcelos V."/>
            <person name="Leao P.N."/>
        </authorList>
    </citation>
    <scope>NUCLEOTIDE SEQUENCE</scope>
    <source>
        <strain evidence="5">LEGE 11480</strain>
    </source>
</reference>
<evidence type="ECO:0000256" key="2">
    <source>
        <dbReference type="SAM" id="SignalP"/>
    </source>
</evidence>
<proteinExistence type="predicted"/>
<sequence>MKSVYSTPRRQHRNLAVKLSQQLVLTSLLSGGLAIAAQAQTPLPPSILPTAPNSSSAAMPKISPLPLEATPRTYPGTNNSYIIGPGDRVQLAVYGYDEYNRSMLVMSDGTITLPVVGRVSVSGDTPEQLTNKLTQKLLTYLVEPVVTVNLISLRPITITVAGEVQRPGPLQLRGSTSTTAEGTNSTDMPTINVALLQAGGVTRNADIRRVVLKRAQPNGESKTTEIDLWKTLMSESGLSPETLRDGDTLYVPKLTADATINRRLMARSSLAPSTIRVRVVGEVKAPGQVKVPPDSTLSSAMAIAGGPTDKAKLKSVTLVRLDDSGQITKQTLDLRNLVDTVQVEEGDVIMVPKDGGRKFLDIAAPILSPLGFLFSIFR</sequence>
<evidence type="ECO:0000259" key="4">
    <source>
        <dbReference type="Pfam" id="PF10531"/>
    </source>
</evidence>
<evidence type="ECO:0000256" key="1">
    <source>
        <dbReference type="ARBA" id="ARBA00022729"/>
    </source>
</evidence>
<dbReference type="InterPro" id="IPR003715">
    <property type="entry name" value="Poly_export_N"/>
</dbReference>
<dbReference type="PANTHER" id="PTHR33619">
    <property type="entry name" value="POLYSACCHARIDE EXPORT PROTEIN GFCE-RELATED"/>
    <property type="match status" value="1"/>
</dbReference>
<dbReference type="InterPro" id="IPR049712">
    <property type="entry name" value="Poly_export"/>
</dbReference>
<dbReference type="EMBL" id="JADEXQ010000007">
    <property type="protein sequence ID" value="MBE9028803.1"/>
    <property type="molecule type" value="Genomic_DNA"/>
</dbReference>
<feature type="chain" id="PRO_5037847986" evidence="2">
    <location>
        <begin position="37"/>
        <end position="378"/>
    </location>
</feature>
<keyword evidence="6" id="KW-1185">Reference proteome</keyword>
<dbReference type="AlphaFoldDB" id="A0A928Z351"/>
<organism evidence="5 6">
    <name type="scientific">Romeriopsis navalis LEGE 11480</name>
    <dbReference type="NCBI Taxonomy" id="2777977"/>
    <lineage>
        <taxon>Bacteria</taxon>
        <taxon>Bacillati</taxon>
        <taxon>Cyanobacteriota</taxon>
        <taxon>Cyanophyceae</taxon>
        <taxon>Leptolyngbyales</taxon>
        <taxon>Leptolyngbyaceae</taxon>
        <taxon>Romeriopsis</taxon>
        <taxon>Romeriopsis navalis</taxon>
    </lineage>
</organism>
<protein>
    <submittedName>
        <fullName evidence="5">Polysaccharide biosynthesis/export family protein</fullName>
    </submittedName>
</protein>
<dbReference type="Proteomes" id="UP000625316">
    <property type="component" value="Unassembled WGS sequence"/>
</dbReference>
<feature type="domain" description="Soluble ligand binding" evidence="4">
    <location>
        <begin position="276"/>
        <end position="324"/>
    </location>
</feature>
<gene>
    <name evidence="5" type="ORF">IQ266_03390</name>
</gene>
<keyword evidence="1 2" id="KW-0732">Signal</keyword>
<comment type="caution">
    <text evidence="5">The sequence shown here is derived from an EMBL/GenBank/DDBJ whole genome shotgun (WGS) entry which is preliminary data.</text>
</comment>
<accession>A0A928Z351</accession>
<evidence type="ECO:0000259" key="3">
    <source>
        <dbReference type="Pfam" id="PF02563"/>
    </source>
</evidence>